<feature type="domain" description="HTH cro/C1-type" evidence="3">
    <location>
        <begin position="7"/>
        <end position="61"/>
    </location>
</feature>
<dbReference type="SUPFAM" id="SSF48452">
    <property type="entry name" value="TPR-like"/>
    <property type="match status" value="1"/>
</dbReference>
<dbReference type="Pfam" id="PF01381">
    <property type="entry name" value="HTH_3"/>
    <property type="match status" value="1"/>
</dbReference>
<dbReference type="PROSITE" id="PS50005">
    <property type="entry name" value="TPR"/>
    <property type="match status" value="1"/>
</dbReference>
<dbReference type="Proteomes" id="UP001516662">
    <property type="component" value="Unassembled WGS sequence"/>
</dbReference>
<proteinExistence type="predicted"/>
<dbReference type="SUPFAM" id="SSF47413">
    <property type="entry name" value="lambda repressor-like DNA-binding domains"/>
    <property type="match status" value="1"/>
</dbReference>
<reference evidence="4 5" key="1">
    <citation type="submission" date="2020-10" db="EMBL/GenBank/DDBJ databases">
        <title>Bacillus sp. HD4P25, an endophyte from a halophyte.</title>
        <authorList>
            <person name="Sun J.-Q."/>
        </authorList>
    </citation>
    <scope>NUCLEOTIDE SEQUENCE [LARGE SCALE GENOMIC DNA]</scope>
    <source>
        <strain evidence="4 5">YIM 93174</strain>
    </source>
</reference>
<comment type="caution">
    <text evidence="4">The sequence shown here is derived from an EMBL/GenBank/DDBJ whole genome shotgun (WGS) entry which is preliminary data.</text>
</comment>
<evidence type="ECO:0000256" key="1">
    <source>
        <dbReference type="ARBA" id="ARBA00023125"/>
    </source>
</evidence>
<dbReference type="PANTHER" id="PTHR46797:SF1">
    <property type="entry name" value="METHYLPHOSPHONATE SYNTHASE"/>
    <property type="match status" value="1"/>
</dbReference>
<dbReference type="InterPro" id="IPR019734">
    <property type="entry name" value="TPR_rpt"/>
</dbReference>
<dbReference type="RefSeq" id="WP_209794290.1">
    <property type="nucleotide sequence ID" value="NZ_JADCLJ010000022.1"/>
</dbReference>
<dbReference type="Pfam" id="PF13424">
    <property type="entry name" value="TPR_12"/>
    <property type="match status" value="1"/>
</dbReference>
<keyword evidence="1" id="KW-0238">DNA-binding</keyword>
<sequence length="420" mass="50335">MDIGNRLRFYRIQQNMTQEDLASGIISISYLSKIENNQTSASVEVLEMLCKRLGIKLIEENEYSLLKDLHDWYYQIINRNKEEVARRYEKYVDVIQSTNDSSAYIHFVLFELRYFLLQRDLEKAEEQLNKINLFKDIFDDQMDYFYSKFVGLYHYMKNRFSTAKDFYKLAERILNKSIHIERWEEADLYYSIGLTYSQLGKMSLSNNYTHLALAIYQSRYDLKRSAECHVLLGICYLRTEEYELSEENYLLANKVAESMNDSNLRGIIYHNLGYLYSLQGKHHQAIAEYQKSLKHKLDGNIDGKLISIHGIITEYYSLGEYNSCESWLQEARKLQEENEYRDYNVHFEIYNYLINNPSEEFEKYMQDVALPLFEKRENLQYLIKYSEILGAYFETKFKYKSANRYYTKAIKALKKQNYIY</sequence>
<dbReference type="InterPro" id="IPR010982">
    <property type="entry name" value="Lambda_DNA-bd_dom_sf"/>
</dbReference>
<keyword evidence="5" id="KW-1185">Reference proteome</keyword>
<feature type="repeat" description="TPR" evidence="2">
    <location>
        <begin position="266"/>
        <end position="299"/>
    </location>
</feature>
<dbReference type="SMART" id="SM00028">
    <property type="entry name" value="TPR"/>
    <property type="match status" value="5"/>
</dbReference>
<dbReference type="InterPro" id="IPR050807">
    <property type="entry name" value="TransReg_Diox_bact_type"/>
</dbReference>
<evidence type="ECO:0000259" key="3">
    <source>
        <dbReference type="PROSITE" id="PS50943"/>
    </source>
</evidence>
<name>A0ABR9QMT8_9BACI</name>
<gene>
    <name evidence="4" type="ORF">IMZ08_15620</name>
</gene>
<dbReference type="InterPro" id="IPR001387">
    <property type="entry name" value="Cro/C1-type_HTH"/>
</dbReference>
<organism evidence="4 5">
    <name type="scientific">Litchfieldia luteola</name>
    <dbReference type="NCBI Taxonomy" id="682179"/>
    <lineage>
        <taxon>Bacteria</taxon>
        <taxon>Bacillati</taxon>
        <taxon>Bacillota</taxon>
        <taxon>Bacilli</taxon>
        <taxon>Bacillales</taxon>
        <taxon>Bacillaceae</taxon>
        <taxon>Litchfieldia</taxon>
    </lineage>
</organism>
<dbReference type="SMART" id="SM00530">
    <property type="entry name" value="HTH_XRE"/>
    <property type="match status" value="1"/>
</dbReference>
<evidence type="ECO:0000313" key="5">
    <source>
        <dbReference type="Proteomes" id="UP001516662"/>
    </source>
</evidence>
<dbReference type="CDD" id="cd00093">
    <property type="entry name" value="HTH_XRE"/>
    <property type="match status" value="1"/>
</dbReference>
<dbReference type="Gene3D" id="1.10.260.40">
    <property type="entry name" value="lambda repressor-like DNA-binding domains"/>
    <property type="match status" value="1"/>
</dbReference>
<dbReference type="Gene3D" id="1.25.40.10">
    <property type="entry name" value="Tetratricopeptide repeat domain"/>
    <property type="match status" value="1"/>
</dbReference>
<dbReference type="PANTHER" id="PTHR46797">
    <property type="entry name" value="HTH-TYPE TRANSCRIPTIONAL REGULATOR"/>
    <property type="match status" value="1"/>
</dbReference>
<dbReference type="EMBL" id="JADCLJ010000022">
    <property type="protein sequence ID" value="MBE4909479.1"/>
    <property type="molecule type" value="Genomic_DNA"/>
</dbReference>
<evidence type="ECO:0000256" key="2">
    <source>
        <dbReference type="PROSITE-ProRule" id="PRU00339"/>
    </source>
</evidence>
<accession>A0ABR9QMT8</accession>
<dbReference type="InterPro" id="IPR011990">
    <property type="entry name" value="TPR-like_helical_dom_sf"/>
</dbReference>
<evidence type="ECO:0000313" key="4">
    <source>
        <dbReference type="EMBL" id="MBE4909479.1"/>
    </source>
</evidence>
<keyword evidence="2" id="KW-0802">TPR repeat</keyword>
<dbReference type="PROSITE" id="PS50943">
    <property type="entry name" value="HTH_CROC1"/>
    <property type="match status" value="1"/>
</dbReference>
<protein>
    <submittedName>
        <fullName evidence="4">Helix-turn-helix transcriptional regulator</fullName>
    </submittedName>
</protein>